<dbReference type="GO" id="GO:0009288">
    <property type="term" value="C:bacterial-type flagellum"/>
    <property type="evidence" value="ECO:0007669"/>
    <property type="project" value="UniProtKB-SubCell"/>
</dbReference>
<keyword evidence="3" id="KW-0964">Secreted</keyword>
<dbReference type="Gene3D" id="1.20.1330.10">
    <property type="entry name" value="f41 fragment of flagellin, N-terminal domain"/>
    <property type="match status" value="1"/>
</dbReference>
<comment type="similarity">
    <text evidence="1 3">Belongs to the bacterial flagellin family.</text>
</comment>
<dbReference type="Pfam" id="PF00700">
    <property type="entry name" value="Flagellin_C"/>
    <property type="match status" value="1"/>
</dbReference>
<evidence type="ECO:0000259" key="5">
    <source>
        <dbReference type="Pfam" id="PF00700"/>
    </source>
</evidence>
<dbReference type="InterPro" id="IPR001029">
    <property type="entry name" value="Flagellin_N"/>
</dbReference>
<evidence type="ECO:0000256" key="1">
    <source>
        <dbReference type="ARBA" id="ARBA00005709"/>
    </source>
</evidence>
<evidence type="ECO:0000313" key="7">
    <source>
        <dbReference type="Proteomes" id="UP000254889"/>
    </source>
</evidence>
<dbReference type="OrthoDB" id="9808068at2"/>
<keyword evidence="7" id="KW-1185">Reference proteome</keyword>
<dbReference type="EMBL" id="CP031417">
    <property type="protein sequence ID" value="AXK80313.1"/>
    <property type="molecule type" value="Genomic_DNA"/>
</dbReference>
<reference evidence="6 7" key="1">
    <citation type="submission" date="2018-07" db="EMBL/GenBank/DDBJ databases">
        <authorList>
            <person name="Quirk P.G."/>
            <person name="Krulwich T.A."/>
        </authorList>
    </citation>
    <scope>NUCLEOTIDE SEQUENCE [LARGE SCALE GENOMIC DNA]</scope>
    <source>
        <strain evidence="6 7">CC-BB4</strain>
    </source>
</reference>
<organism evidence="6 7">
    <name type="scientific">Pseudolabrys taiwanensis</name>
    <dbReference type="NCBI Taxonomy" id="331696"/>
    <lineage>
        <taxon>Bacteria</taxon>
        <taxon>Pseudomonadati</taxon>
        <taxon>Pseudomonadota</taxon>
        <taxon>Alphaproteobacteria</taxon>
        <taxon>Hyphomicrobiales</taxon>
        <taxon>Xanthobacteraceae</taxon>
        <taxon>Pseudolabrys</taxon>
    </lineage>
</organism>
<feature type="domain" description="Flagellin C-terminal" evidence="5">
    <location>
        <begin position="409"/>
        <end position="491"/>
    </location>
</feature>
<dbReference type="SUPFAM" id="SSF64518">
    <property type="entry name" value="Phase 1 flagellin"/>
    <property type="match status" value="1"/>
</dbReference>
<keyword evidence="6" id="KW-0966">Cell projection</keyword>
<protein>
    <recommendedName>
        <fullName evidence="3">Flagellin</fullName>
    </recommendedName>
</protein>
<keyword evidence="2 3" id="KW-0975">Bacterial flagellum</keyword>
<proteinExistence type="inferred from homology"/>
<dbReference type="InterPro" id="IPR046358">
    <property type="entry name" value="Flagellin_C"/>
</dbReference>
<gene>
    <name evidence="6" type="ORF">DW352_07150</name>
</gene>
<sequence>MSDLVLSRGVRGILLSLQNAAADTTTVQNRLATGKKVNSALDKPSSYFTARALDARAGDLSALVDRVSQSLETLKAASTGIGGIVKLVQAAKSLALQARQAPLAQTSYDAIAQTGSTDISGETVGSVTGNVDVSGAFQANISGLKIQVGATTYTVAAPAGNVGTNTIINAINSTAGLNGAVRASLDASGTFVKLTATSSDTSFQVLSSAAATAVGIDGLSGTSTNLLQAVGGLSGTSMTVQANGGGAKTVAFGTGAGQISTLAELQSALGGVGVSASLNGTGLSIGVPGTVAHANSLTTSGSALAVLGLPAAGTDYGTVNAPTPDPIRAAAQEQYNALLQQIDQMAGDASFGGINLLNGDSLVTTFNESGSSTLTVSGFGVSAGGLNLTAASGNDFQSNGVIDGLMPGLDAALATLRQQAASLGANLGTLQIRQTFTNNMINTLQGAADGLVLADTNEEGANLLALQTRQGLALTALSLSTQGDQTVLQLFR</sequence>
<keyword evidence="6" id="KW-0969">Cilium</keyword>
<dbReference type="KEGG" id="ptaw:DW352_07150"/>
<dbReference type="AlphaFoldDB" id="A0A345ZTR6"/>
<evidence type="ECO:0000256" key="3">
    <source>
        <dbReference type="RuleBase" id="RU362073"/>
    </source>
</evidence>
<dbReference type="Proteomes" id="UP000254889">
    <property type="component" value="Chromosome"/>
</dbReference>
<keyword evidence="6" id="KW-0282">Flagellum</keyword>
<evidence type="ECO:0000259" key="4">
    <source>
        <dbReference type="Pfam" id="PF00669"/>
    </source>
</evidence>
<dbReference type="GO" id="GO:0005576">
    <property type="term" value="C:extracellular region"/>
    <property type="evidence" value="ECO:0007669"/>
    <property type="project" value="UniProtKB-SubCell"/>
</dbReference>
<evidence type="ECO:0000256" key="2">
    <source>
        <dbReference type="ARBA" id="ARBA00023143"/>
    </source>
</evidence>
<dbReference type="RefSeq" id="WP_115689840.1">
    <property type="nucleotide sequence ID" value="NZ_CP031417.1"/>
</dbReference>
<accession>A0A345ZTR6</accession>
<comment type="function">
    <text evidence="3">Flagellin is the subunit protein which polymerizes to form the filaments of bacterial flagella.</text>
</comment>
<dbReference type="GO" id="GO:0005198">
    <property type="term" value="F:structural molecule activity"/>
    <property type="evidence" value="ECO:0007669"/>
    <property type="project" value="UniProtKB-UniRule"/>
</dbReference>
<dbReference type="Pfam" id="PF00669">
    <property type="entry name" value="Flagellin_N"/>
    <property type="match status" value="1"/>
</dbReference>
<feature type="domain" description="Flagellin N-terminal" evidence="4">
    <location>
        <begin position="16"/>
        <end position="112"/>
    </location>
</feature>
<name>A0A345ZTR6_9HYPH</name>
<comment type="subcellular location">
    <subcellularLocation>
        <location evidence="3">Secreted</location>
    </subcellularLocation>
    <subcellularLocation>
        <location evidence="3">Bacterial flagellum</location>
    </subcellularLocation>
</comment>
<evidence type="ECO:0000313" key="6">
    <source>
        <dbReference type="EMBL" id="AXK80313.1"/>
    </source>
</evidence>